<dbReference type="EMBL" id="BRXW01000169">
    <property type="protein sequence ID" value="GMI11943.1"/>
    <property type="molecule type" value="Genomic_DNA"/>
</dbReference>
<dbReference type="Pfam" id="PF00583">
    <property type="entry name" value="Acetyltransf_1"/>
    <property type="match status" value="1"/>
</dbReference>
<dbReference type="OrthoDB" id="71260at2759"/>
<dbReference type="SUPFAM" id="SSF55729">
    <property type="entry name" value="Acyl-CoA N-acyltransferases (Nat)"/>
    <property type="match status" value="1"/>
</dbReference>
<organism evidence="2 3">
    <name type="scientific">Triparma laevis f. longispina</name>
    <dbReference type="NCBI Taxonomy" id="1714387"/>
    <lineage>
        <taxon>Eukaryota</taxon>
        <taxon>Sar</taxon>
        <taxon>Stramenopiles</taxon>
        <taxon>Ochrophyta</taxon>
        <taxon>Bolidophyceae</taxon>
        <taxon>Parmales</taxon>
        <taxon>Triparmaceae</taxon>
        <taxon>Triparma</taxon>
    </lineage>
</organism>
<evidence type="ECO:0000259" key="1">
    <source>
        <dbReference type="PROSITE" id="PS51186"/>
    </source>
</evidence>
<dbReference type="Gene3D" id="3.40.630.40">
    <property type="entry name" value="Zn-dependent exopeptidases"/>
    <property type="match status" value="1"/>
</dbReference>
<protein>
    <recommendedName>
        <fullName evidence="1">N-acetyltransferase domain-containing protein</fullName>
    </recommendedName>
</protein>
<dbReference type="Gene3D" id="3.40.630.30">
    <property type="match status" value="1"/>
</dbReference>
<keyword evidence="3" id="KW-1185">Reference proteome</keyword>
<reference evidence="3" key="1">
    <citation type="journal article" date="2023" name="Commun. Biol.">
        <title>Genome analysis of Parmales, the sister group of diatoms, reveals the evolutionary specialization of diatoms from phago-mixotrophs to photoautotrophs.</title>
        <authorList>
            <person name="Ban H."/>
            <person name="Sato S."/>
            <person name="Yoshikawa S."/>
            <person name="Yamada K."/>
            <person name="Nakamura Y."/>
            <person name="Ichinomiya M."/>
            <person name="Sato N."/>
            <person name="Blanc-Mathieu R."/>
            <person name="Endo H."/>
            <person name="Kuwata A."/>
            <person name="Ogata H."/>
        </authorList>
    </citation>
    <scope>NUCLEOTIDE SEQUENCE [LARGE SCALE GENOMIC DNA]</scope>
    <source>
        <strain evidence="3">NIES 3700</strain>
    </source>
</reference>
<proteinExistence type="predicted"/>
<comment type="caution">
    <text evidence="2">The sequence shown here is derived from an EMBL/GenBank/DDBJ whole genome shotgun (WGS) entry which is preliminary data.</text>
</comment>
<accession>A0A9W7KUA8</accession>
<dbReference type="Proteomes" id="UP001165122">
    <property type="component" value="Unassembled WGS sequence"/>
</dbReference>
<dbReference type="PANTHER" id="PTHR47542:SF2">
    <property type="entry name" value="ACYL-COA N-ACYLTRANSFERASES (NAT) SUPERFAMILY PROTEIN"/>
    <property type="match status" value="1"/>
</dbReference>
<dbReference type="PROSITE" id="PS51186">
    <property type="entry name" value="GNAT"/>
    <property type="match status" value="1"/>
</dbReference>
<dbReference type="InterPro" id="IPR000182">
    <property type="entry name" value="GNAT_dom"/>
</dbReference>
<gene>
    <name evidence="2" type="ORF">TrLO_g5750</name>
</gene>
<dbReference type="InterPro" id="IPR016181">
    <property type="entry name" value="Acyl_CoA_acyltransferase"/>
</dbReference>
<dbReference type="GO" id="GO:0016747">
    <property type="term" value="F:acyltransferase activity, transferring groups other than amino-acyl groups"/>
    <property type="evidence" value="ECO:0007669"/>
    <property type="project" value="InterPro"/>
</dbReference>
<evidence type="ECO:0000313" key="2">
    <source>
        <dbReference type="EMBL" id="GMI11943.1"/>
    </source>
</evidence>
<evidence type="ECO:0000313" key="3">
    <source>
        <dbReference type="Proteomes" id="UP001165122"/>
    </source>
</evidence>
<dbReference type="PANTHER" id="PTHR47542">
    <property type="entry name" value="ACYL-COA N-ACYLTRANSFERASES (NAT) SUPERFAMILY PROTEIN"/>
    <property type="match status" value="1"/>
</dbReference>
<dbReference type="SUPFAM" id="SSF53187">
    <property type="entry name" value="Zn-dependent exopeptidases"/>
    <property type="match status" value="1"/>
</dbReference>
<name>A0A9W7KUA8_9STRA</name>
<sequence length="467" mass="50224">MPYRITIIPSTATPSTTLAQVVSLRIDLFSTIVDPSPNSLTNELLRWLKLKRNQLFVVVDKEDGLVLGYLQATYSTIVSISELATSPKKRRQGIGAALLSAALAFGARQKLNEASLLVSTDNLVAIKLYEKFNFTKSETVKSYYRNGGDALKLHLSDLKAVATPKLVTSLNASLDSPFFPVVISVPHGGAEDLSTIPNRTSGCFEPDWNSAELAAAIYDAFDNKPAMTTLNLIRSKCDGNRSSSSACECLGLGFAAETHAQYHSSITKQLKACVEAHGFALLLDLHGQSHRPATELGYLVTSTDLLNPTLPDTCVSSLSNLVGSERSLEDLVRGTRSLGCFLEELGEAVTPSPLNREPVSKQALDRAASEASEDTTACTGPPSAAAAPSTYFWGGYTARRYGGPAAAAKLQAKDDLLDASTETWTRSVSAIQLETSWACREDAACRLRFATALRSAVESFIKANFNK</sequence>
<dbReference type="AlphaFoldDB" id="A0A9W7KUA8"/>
<feature type="domain" description="N-acetyltransferase" evidence="1">
    <location>
        <begin position="5"/>
        <end position="156"/>
    </location>
</feature>